<comment type="caution">
    <text evidence="2">The sequence shown here is derived from an EMBL/GenBank/DDBJ whole genome shotgun (WGS) entry which is preliminary data.</text>
</comment>
<organism evidence="2 3">
    <name type="scientific">Paenibacillus flagellatus</name>
    <dbReference type="NCBI Taxonomy" id="2211139"/>
    <lineage>
        <taxon>Bacteria</taxon>
        <taxon>Bacillati</taxon>
        <taxon>Bacillota</taxon>
        <taxon>Bacilli</taxon>
        <taxon>Bacillales</taxon>
        <taxon>Paenibacillaceae</taxon>
        <taxon>Paenibacillus</taxon>
    </lineage>
</organism>
<dbReference type="EMBL" id="QJVJ01000004">
    <property type="protein sequence ID" value="PYI54882.1"/>
    <property type="molecule type" value="Genomic_DNA"/>
</dbReference>
<evidence type="ECO:0000313" key="2">
    <source>
        <dbReference type="EMBL" id="PYI54882.1"/>
    </source>
</evidence>
<evidence type="ECO:0000256" key="1">
    <source>
        <dbReference type="PROSITE-ProRule" id="PRU00339"/>
    </source>
</evidence>
<proteinExistence type="predicted"/>
<dbReference type="Gene3D" id="1.25.40.10">
    <property type="entry name" value="Tetratricopeptide repeat domain"/>
    <property type="match status" value="1"/>
</dbReference>
<accession>A0A2V5K7T3</accession>
<protein>
    <submittedName>
        <fullName evidence="2">Uncharacterized protein</fullName>
    </submittedName>
</protein>
<dbReference type="Proteomes" id="UP000247476">
    <property type="component" value="Unassembled WGS sequence"/>
</dbReference>
<sequence length="215" mass="24576">MLKQLFASMHDVLDECIKQYPSADVMRKQDLHKKLEVLKTMSDSFIEEWLNFEEKMSRFLETVPKGIDWNGFPADLSGQPPETSLSSESFKKGQGYFQLLMYDNAIREFEKVVKQHPDFMLGRLYLAMGHMRKGNDAEAYRHFRFITSLTDHAQMKAISFNAMGCIQAKNANLEQAQQLFKLAYMADPTCVEPMINMGICMSHNGDTGAGQGFIH</sequence>
<gene>
    <name evidence="2" type="ORF">DLM86_10045</name>
</gene>
<evidence type="ECO:0000313" key="3">
    <source>
        <dbReference type="Proteomes" id="UP000247476"/>
    </source>
</evidence>
<dbReference type="SUPFAM" id="SSF48452">
    <property type="entry name" value="TPR-like"/>
    <property type="match status" value="1"/>
</dbReference>
<dbReference type="PROSITE" id="PS50005">
    <property type="entry name" value="TPR"/>
    <property type="match status" value="1"/>
</dbReference>
<dbReference type="OrthoDB" id="2370959at2"/>
<dbReference type="InterPro" id="IPR011990">
    <property type="entry name" value="TPR-like_helical_dom_sf"/>
</dbReference>
<dbReference type="RefSeq" id="WP_110839877.1">
    <property type="nucleotide sequence ID" value="NZ_QJVJ01000004.1"/>
</dbReference>
<dbReference type="Pfam" id="PF13174">
    <property type="entry name" value="TPR_6"/>
    <property type="match status" value="1"/>
</dbReference>
<dbReference type="InterPro" id="IPR019734">
    <property type="entry name" value="TPR_rpt"/>
</dbReference>
<keyword evidence="1" id="KW-0802">TPR repeat</keyword>
<dbReference type="AlphaFoldDB" id="A0A2V5K7T3"/>
<name>A0A2V5K7T3_9BACL</name>
<reference evidence="2 3" key="1">
    <citation type="submission" date="2018-05" db="EMBL/GenBank/DDBJ databases">
        <title>Paenibacillus flagellatus sp. nov., isolated from selenium mineral soil.</title>
        <authorList>
            <person name="Dai X."/>
        </authorList>
    </citation>
    <scope>NUCLEOTIDE SEQUENCE [LARGE SCALE GENOMIC DNA]</scope>
    <source>
        <strain evidence="2 3">DXL2</strain>
    </source>
</reference>
<feature type="repeat" description="TPR" evidence="1">
    <location>
        <begin position="86"/>
        <end position="119"/>
    </location>
</feature>
<keyword evidence="3" id="KW-1185">Reference proteome</keyword>